<organism evidence="1 2">
    <name type="scientific">Candidatus Giovannonibacteria bacterium RIFCSPLOWO2_01_FULL_45_34</name>
    <dbReference type="NCBI Taxonomy" id="1798351"/>
    <lineage>
        <taxon>Bacteria</taxon>
        <taxon>Candidatus Giovannoniibacteriota</taxon>
    </lineage>
</organism>
<protein>
    <submittedName>
        <fullName evidence="1">Uncharacterized protein</fullName>
    </submittedName>
</protein>
<name>A0A1F5X1Y8_9BACT</name>
<gene>
    <name evidence="1" type="ORF">A2930_00335</name>
</gene>
<sequence length="320" mass="35726">MNLKIIVISLTAGIVLFTGYMWGQNTLKLSPEPVFCTQEAKQCPDGSYVGRTGPKCEFNPCPVVAAGDFTGWQTYRNEKYGFEMKYPSDWKYSENNNSDENTFFICLNSVADPSCSGGGGMIFVSSNTTLDAQYKSIQPRFAEPYEYKKSEILVSGHKAYEFVSDNPEATSKAIFIERNPHIYSLILNWHLVRVSNKDILNQILSTFKFIENSTENKTADLTVSCALGTFVSFDEPPVGSKSVVIYKSDYQDGPWMQLKKSALDKSLFRASSSRYVISINGIDGRGLYFKIDALTESGQITQIFYTNYIPIGTSTGSCEI</sequence>
<evidence type="ECO:0000313" key="1">
    <source>
        <dbReference type="EMBL" id="OGF81909.1"/>
    </source>
</evidence>
<comment type="caution">
    <text evidence="1">The sequence shown here is derived from an EMBL/GenBank/DDBJ whole genome shotgun (WGS) entry which is preliminary data.</text>
</comment>
<dbReference type="Proteomes" id="UP000178114">
    <property type="component" value="Unassembled WGS sequence"/>
</dbReference>
<reference evidence="1 2" key="1">
    <citation type="journal article" date="2016" name="Nat. Commun.">
        <title>Thousands of microbial genomes shed light on interconnected biogeochemical processes in an aquifer system.</title>
        <authorList>
            <person name="Anantharaman K."/>
            <person name="Brown C.T."/>
            <person name="Hug L.A."/>
            <person name="Sharon I."/>
            <person name="Castelle C.J."/>
            <person name="Probst A.J."/>
            <person name="Thomas B.C."/>
            <person name="Singh A."/>
            <person name="Wilkins M.J."/>
            <person name="Karaoz U."/>
            <person name="Brodie E.L."/>
            <person name="Williams K.H."/>
            <person name="Hubbard S.S."/>
            <person name="Banfield J.F."/>
        </authorList>
    </citation>
    <scope>NUCLEOTIDE SEQUENCE [LARGE SCALE GENOMIC DNA]</scope>
</reference>
<proteinExistence type="predicted"/>
<accession>A0A1F5X1Y8</accession>
<dbReference type="STRING" id="1798351.A2930_00335"/>
<dbReference type="EMBL" id="MFID01000002">
    <property type="protein sequence ID" value="OGF81909.1"/>
    <property type="molecule type" value="Genomic_DNA"/>
</dbReference>
<evidence type="ECO:0000313" key="2">
    <source>
        <dbReference type="Proteomes" id="UP000178114"/>
    </source>
</evidence>
<dbReference type="AlphaFoldDB" id="A0A1F5X1Y8"/>